<accession>A0A3G8ZLT8</accession>
<dbReference type="OrthoDB" id="3214027at2"/>
<name>A0A3G8ZLT8_9ACTN</name>
<protein>
    <submittedName>
        <fullName evidence="1">DUF5130 family protein</fullName>
    </submittedName>
</protein>
<evidence type="ECO:0000313" key="2">
    <source>
        <dbReference type="Proteomes" id="UP000268084"/>
    </source>
</evidence>
<dbReference type="EMBL" id="CP034170">
    <property type="protein sequence ID" value="AZI58302.1"/>
    <property type="molecule type" value="Genomic_DNA"/>
</dbReference>
<dbReference type="InterPro" id="IPR033437">
    <property type="entry name" value="DUF5130"/>
</dbReference>
<dbReference type="Gene3D" id="3.10.310.50">
    <property type="match status" value="1"/>
</dbReference>
<reference evidence="1 2" key="1">
    <citation type="submission" date="2018-11" db="EMBL/GenBank/DDBJ databases">
        <authorList>
            <person name="Da X."/>
        </authorList>
    </citation>
    <scope>NUCLEOTIDE SEQUENCE [LARGE SCALE GENOMIC DNA]</scope>
    <source>
        <strain evidence="1 2">S14-144</strain>
    </source>
</reference>
<reference evidence="1 2" key="2">
    <citation type="submission" date="2018-12" db="EMBL/GenBank/DDBJ databases">
        <title>Nakamurella antarcticus sp. nov., isolated from Antarctica South Shetland Islands soil.</title>
        <authorList>
            <person name="Peng F."/>
        </authorList>
    </citation>
    <scope>NUCLEOTIDE SEQUENCE [LARGE SCALE GENOMIC DNA]</scope>
    <source>
        <strain evidence="1 2">S14-144</strain>
    </source>
</reference>
<dbReference type="AlphaFoldDB" id="A0A3G8ZLT8"/>
<sequence length="161" mass="17064">MPVEHGELVSVTEAKIIATTQRNRRLPAIVGPQGYADSPLSASELELLDDVLVEAERKTGLRFAVYLGDLGTDTRAEAESLLAQFEAEAPMTVLLAMSPGQRVVEVVTGGESSRRITDRASRLAVLSVIASATEGAIGGGLINGLRILADQAGTLPERARW</sequence>
<proteinExistence type="predicted"/>
<keyword evidence="2" id="KW-1185">Reference proteome</keyword>
<evidence type="ECO:0000313" key="1">
    <source>
        <dbReference type="EMBL" id="AZI58302.1"/>
    </source>
</evidence>
<organism evidence="1 2">
    <name type="scientific">Nakamurella antarctica</name>
    <dbReference type="NCBI Taxonomy" id="1902245"/>
    <lineage>
        <taxon>Bacteria</taxon>
        <taxon>Bacillati</taxon>
        <taxon>Actinomycetota</taxon>
        <taxon>Actinomycetes</taxon>
        <taxon>Nakamurellales</taxon>
        <taxon>Nakamurellaceae</taxon>
        <taxon>Nakamurella</taxon>
    </lineage>
</organism>
<dbReference type="Pfam" id="PF17174">
    <property type="entry name" value="DUF5130"/>
    <property type="match status" value="1"/>
</dbReference>
<dbReference type="KEGG" id="nak:EH165_09285"/>
<gene>
    <name evidence="1" type="ORF">EH165_09285</name>
</gene>
<dbReference type="Proteomes" id="UP000268084">
    <property type="component" value="Chromosome"/>
</dbReference>